<dbReference type="InterPro" id="IPR011547">
    <property type="entry name" value="SLC26A/SulP_dom"/>
</dbReference>
<accession>A0ABN7SI54</accession>
<feature type="domain" description="SLC26A/SulP transporter" evidence="6">
    <location>
        <begin position="39"/>
        <end position="204"/>
    </location>
</feature>
<feature type="transmembrane region" description="Helical" evidence="5">
    <location>
        <begin position="152"/>
        <end position="172"/>
    </location>
</feature>
<evidence type="ECO:0000256" key="1">
    <source>
        <dbReference type="ARBA" id="ARBA00004141"/>
    </source>
</evidence>
<evidence type="ECO:0000256" key="4">
    <source>
        <dbReference type="ARBA" id="ARBA00023136"/>
    </source>
</evidence>
<dbReference type="Pfam" id="PF00916">
    <property type="entry name" value="Sulfate_transp"/>
    <property type="match status" value="1"/>
</dbReference>
<dbReference type="InterPro" id="IPR001902">
    <property type="entry name" value="SLC26A/SulP_fam"/>
</dbReference>
<evidence type="ECO:0000259" key="6">
    <source>
        <dbReference type="Pfam" id="PF00916"/>
    </source>
</evidence>
<keyword evidence="4 5" id="KW-0472">Membrane</keyword>
<gene>
    <name evidence="7" type="ORF">OKIOD_LOCUS7046</name>
</gene>
<evidence type="ECO:0000256" key="5">
    <source>
        <dbReference type="SAM" id="Phobius"/>
    </source>
</evidence>
<name>A0ABN7SI54_OIKDI</name>
<dbReference type="EMBL" id="OU015569">
    <property type="protein sequence ID" value="CAG5098236.1"/>
    <property type="molecule type" value="Genomic_DNA"/>
</dbReference>
<evidence type="ECO:0000256" key="2">
    <source>
        <dbReference type="ARBA" id="ARBA00022692"/>
    </source>
</evidence>
<evidence type="ECO:0000313" key="7">
    <source>
        <dbReference type="EMBL" id="CAG5098236.1"/>
    </source>
</evidence>
<keyword evidence="2 5" id="KW-0812">Transmembrane</keyword>
<keyword evidence="3 5" id="KW-1133">Transmembrane helix</keyword>
<organism evidence="7 8">
    <name type="scientific">Oikopleura dioica</name>
    <name type="common">Tunicate</name>
    <dbReference type="NCBI Taxonomy" id="34765"/>
    <lineage>
        <taxon>Eukaryota</taxon>
        <taxon>Metazoa</taxon>
        <taxon>Chordata</taxon>
        <taxon>Tunicata</taxon>
        <taxon>Appendicularia</taxon>
        <taxon>Copelata</taxon>
        <taxon>Oikopleuridae</taxon>
        <taxon>Oikopleura</taxon>
    </lineage>
</organism>
<reference evidence="7 8" key="1">
    <citation type="submission" date="2021-04" db="EMBL/GenBank/DDBJ databases">
        <authorList>
            <person name="Bliznina A."/>
        </authorList>
    </citation>
    <scope>NUCLEOTIDE SEQUENCE [LARGE SCALE GENOMIC DNA]</scope>
</reference>
<proteinExistence type="predicted"/>
<feature type="transmembrane region" description="Helical" evidence="5">
    <location>
        <begin position="184"/>
        <end position="205"/>
    </location>
</feature>
<evidence type="ECO:0000313" key="8">
    <source>
        <dbReference type="Proteomes" id="UP001158576"/>
    </source>
</evidence>
<dbReference type="PANTHER" id="PTHR11814">
    <property type="entry name" value="SULFATE TRANSPORTER"/>
    <property type="match status" value="1"/>
</dbReference>
<sequence>MNPNSALLRKVKSYNYKKRARTTFLPFFDSLSGYTKSAFFSDLISAVTVAFIRLPQGLAYGALANVPPINGLYTEFFTCLFYSFFATSRHISVGTFAVLSLMVGTMVEDIDFSVCNTANSTVSRNISNEVLDEYDRIPLANEACATQLKLQYVVSATMLCGILQVAFGIFQIGKLSLLLPRHVVQGFTTAAAFFVLTSQVTVMIWDHRSCVKQKVEHDLGLVYQILA</sequence>
<protein>
    <submittedName>
        <fullName evidence="7">Oidioi.mRNA.OKI2018_I69.XSR.g15488.t1.cds</fullName>
    </submittedName>
</protein>
<comment type="subcellular location">
    <subcellularLocation>
        <location evidence="1">Membrane</location>
        <topology evidence="1">Multi-pass membrane protein</topology>
    </subcellularLocation>
</comment>
<keyword evidence="8" id="KW-1185">Reference proteome</keyword>
<evidence type="ECO:0000256" key="3">
    <source>
        <dbReference type="ARBA" id="ARBA00022989"/>
    </source>
</evidence>
<dbReference type="Proteomes" id="UP001158576">
    <property type="component" value="Chromosome XSR"/>
</dbReference>